<reference evidence="1 2" key="1">
    <citation type="submission" date="2022-06" db="EMBL/GenBank/DDBJ databases">
        <title>Genomic Encyclopedia of Archaeal and Bacterial Type Strains, Phase II (KMG-II): from individual species to whole genera.</title>
        <authorList>
            <person name="Goeker M."/>
        </authorList>
    </citation>
    <scope>NUCLEOTIDE SEQUENCE [LARGE SCALE GENOMIC DNA]</scope>
    <source>
        <strain evidence="1 2">DSM 44693</strain>
    </source>
</reference>
<evidence type="ECO:0000313" key="2">
    <source>
        <dbReference type="Proteomes" id="UP001206895"/>
    </source>
</evidence>
<accession>A0ABT1HCU1</accession>
<comment type="caution">
    <text evidence="1">The sequence shown here is derived from an EMBL/GenBank/DDBJ whole genome shotgun (WGS) entry which is preliminary data.</text>
</comment>
<evidence type="ECO:0000313" key="1">
    <source>
        <dbReference type="EMBL" id="MCP2175989.1"/>
    </source>
</evidence>
<protein>
    <recommendedName>
        <fullName evidence="3">Tetratricopeptide repeat protein</fullName>
    </recommendedName>
</protein>
<keyword evidence="2" id="KW-1185">Reference proteome</keyword>
<organism evidence="1 2">
    <name type="scientific">Williamsia maris</name>
    <dbReference type="NCBI Taxonomy" id="72806"/>
    <lineage>
        <taxon>Bacteria</taxon>
        <taxon>Bacillati</taxon>
        <taxon>Actinomycetota</taxon>
        <taxon>Actinomycetes</taxon>
        <taxon>Mycobacteriales</taxon>
        <taxon>Nocardiaceae</taxon>
        <taxon>Williamsia</taxon>
    </lineage>
</organism>
<evidence type="ECO:0008006" key="3">
    <source>
        <dbReference type="Google" id="ProtNLM"/>
    </source>
</evidence>
<dbReference type="InterPro" id="IPR011990">
    <property type="entry name" value="TPR-like_helical_dom_sf"/>
</dbReference>
<dbReference type="Proteomes" id="UP001206895">
    <property type="component" value="Unassembled WGS sequence"/>
</dbReference>
<proteinExistence type="predicted"/>
<dbReference type="EMBL" id="JAMTCJ010000002">
    <property type="protein sequence ID" value="MCP2175989.1"/>
    <property type="molecule type" value="Genomic_DNA"/>
</dbReference>
<sequence length="963" mass="105930">MNAVAGRLICECEPLELGVHKSITVSNEDGTTPYLFRSHDALLRSHLQERSANDDSTFLAIIGTSCTGKTRTLFEAISQELSDWQIALPYDEIEFLELLRAGIPRRTVVWLDELQRYFTSGDTGVAIATAVTKLLRSSVVSPIIFCGTIWPSGLNELSKRPNAAQMRSGEIVTHDLITKYCKFFHISDSFTNEEIQQGMRLLNDADAHDRRLIVAIATAPAAEHDGPGNKAVTQVLAGGEQLVARWAAQGTNAFSPPAHAIMSCVADIRRLGCPSPISESVIRAFAHKYLPDAAARRIGNADWVSTALNELNQSADEDNPYSGERTLDIHHQGVPALVQSWVTTRSGKTFPHYTPHEYLIQHLIQSNTDSSDNCVREVLVSTEKSRESMPWRAQKAVAIEAAAGGDVQLATAMISGFKDPHAAVNILLRFADIDVAINYLRPYAETSPYSATRLGRILQSAGRIPEALTVLGPFEDRPEPAILMAHLLVAEQREQEAVILLERTCSQYADCAIVLSDIHLAMYKYEDAMDAVQPWIETNADATTAMVKIALVRSRNLLTGTIVPDRIKSNANASRALALGALQDSSPAGTALAIELLTSHSDTNTESSVLLSEIYVETGHTEKAIEILCTPARRFAQSAVRRARLLLDAGREPDAIADLQRHHITSQEASLALADIHTKNGDPQKAIDALELPAQRLQQSAVRRARLLLDAGREPDAIADLQRHHITSQEASLALADIHTKNGDPQKAIDALELPAQRLQQSAVRRADLLSDMARYEEARQTVEPHIERDVEALMRWVTAELQLGELAVAIHGLRKSRGSRKSMLWRQVRTAENVLFMAQAATSAGFALEVAGVASAIWTENSERRRIVVLCSERLWEWVARPETMTIALQPMCAASLLEVVCVLTPLVQLDPLNADRLRRRVFDKLCDEVQGSITVFDAARYLAPRSELLQIVLDETITPVG</sequence>
<name>A0ABT1HCU1_9NOCA</name>
<gene>
    <name evidence="1" type="ORF">LX13_001808</name>
</gene>
<dbReference type="Gene3D" id="1.25.40.10">
    <property type="entry name" value="Tetratricopeptide repeat domain"/>
    <property type="match status" value="2"/>
</dbReference>
<dbReference type="SUPFAM" id="SSF48452">
    <property type="entry name" value="TPR-like"/>
    <property type="match status" value="1"/>
</dbReference>